<evidence type="ECO:0000313" key="5">
    <source>
        <dbReference type="EMBL" id="MDR7359112.1"/>
    </source>
</evidence>
<protein>
    <submittedName>
        <fullName evidence="5">2,5-diketo-D-gluconate reductase A</fullName>
        <ecNumber evidence="5">1.1.1.346</ecNumber>
    </submittedName>
</protein>
<dbReference type="InterPro" id="IPR023210">
    <property type="entry name" value="NADP_OxRdtase_dom"/>
</dbReference>
<evidence type="ECO:0000256" key="3">
    <source>
        <dbReference type="ARBA" id="ARBA00023002"/>
    </source>
</evidence>
<dbReference type="PROSITE" id="PS00063">
    <property type="entry name" value="ALDOKETO_REDUCTASE_3"/>
    <property type="match status" value="1"/>
</dbReference>
<dbReference type="Proteomes" id="UP001183817">
    <property type="component" value="Unassembled WGS sequence"/>
</dbReference>
<dbReference type="EMBL" id="JAVDYI010000001">
    <property type="protein sequence ID" value="MDR7359112.1"/>
    <property type="molecule type" value="Genomic_DNA"/>
</dbReference>
<dbReference type="Gene3D" id="3.20.20.100">
    <property type="entry name" value="NADP-dependent oxidoreductase domain"/>
    <property type="match status" value="1"/>
</dbReference>
<accession>A0ABU2BKE9</accession>
<dbReference type="PROSITE" id="PS00798">
    <property type="entry name" value="ALDOKETO_REDUCTASE_1"/>
    <property type="match status" value="1"/>
</dbReference>
<dbReference type="InterPro" id="IPR036812">
    <property type="entry name" value="NAD(P)_OxRdtase_dom_sf"/>
</dbReference>
<reference evidence="5 6" key="1">
    <citation type="submission" date="2023-07" db="EMBL/GenBank/DDBJ databases">
        <title>Sequencing the genomes of 1000 actinobacteria strains.</title>
        <authorList>
            <person name="Klenk H.-P."/>
        </authorList>
    </citation>
    <scope>NUCLEOTIDE SEQUENCE [LARGE SCALE GENOMIC DNA]</scope>
    <source>
        <strain evidence="5 6">DSM 20167</strain>
    </source>
</reference>
<feature type="domain" description="NADP-dependent oxidoreductase" evidence="4">
    <location>
        <begin position="27"/>
        <end position="265"/>
    </location>
</feature>
<dbReference type="PROSITE" id="PS00062">
    <property type="entry name" value="ALDOKETO_REDUCTASE_2"/>
    <property type="match status" value="1"/>
</dbReference>
<evidence type="ECO:0000256" key="1">
    <source>
        <dbReference type="ARBA" id="ARBA00007905"/>
    </source>
</evidence>
<evidence type="ECO:0000313" key="6">
    <source>
        <dbReference type="Proteomes" id="UP001183817"/>
    </source>
</evidence>
<gene>
    <name evidence="5" type="ORF">J2S64_002803</name>
</gene>
<evidence type="ECO:0000259" key="4">
    <source>
        <dbReference type="Pfam" id="PF00248"/>
    </source>
</evidence>
<keyword evidence="3 5" id="KW-0560">Oxidoreductase</keyword>
<comment type="caution">
    <text evidence="5">The sequence shown here is derived from an EMBL/GenBank/DDBJ whole genome shotgun (WGS) entry which is preliminary data.</text>
</comment>
<dbReference type="Pfam" id="PF00248">
    <property type="entry name" value="Aldo_ket_red"/>
    <property type="match status" value="1"/>
</dbReference>
<dbReference type="PANTHER" id="PTHR43827:SF3">
    <property type="entry name" value="NADP-DEPENDENT OXIDOREDUCTASE DOMAIN-CONTAINING PROTEIN"/>
    <property type="match status" value="1"/>
</dbReference>
<dbReference type="GO" id="GO:0016491">
    <property type="term" value="F:oxidoreductase activity"/>
    <property type="evidence" value="ECO:0007669"/>
    <property type="project" value="UniProtKB-KW"/>
</dbReference>
<dbReference type="InterPro" id="IPR018170">
    <property type="entry name" value="Aldo/ket_reductase_CS"/>
</dbReference>
<evidence type="ECO:0000256" key="2">
    <source>
        <dbReference type="ARBA" id="ARBA00022857"/>
    </source>
</evidence>
<dbReference type="PIRSF" id="PIRSF000097">
    <property type="entry name" value="AKR"/>
    <property type="match status" value="1"/>
</dbReference>
<keyword evidence="6" id="KW-1185">Reference proteome</keyword>
<dbReference type="RefSeq" id="WP_071214148.1">
    <property type="nucleotide sequence ID" value="NZ_BAAAWO010000001.1"/>
</dbReference>
<name>A0ABU2BKE9_9MICC</name>
<dbReference type="PRINTS" id="PR00069">
    <property type="entry name" value="ALDKETRDTASE"/>
</dbReference>
<comment type="similarity">
    <text evidence="1">Belongs to the aldo/keto reductase family.</text>
</comment>
<organism evidence="5 6">
    <name type="scientific">Paeniglutamicibacter sulfureus</name>
    <dbReference type="NCBI Taxonomy" id="43666"/>
    <lineage>
        <taxon>Bacteria</taxon>
        <taxon>Bacillati</taxon>
        <taxon>Actinomycetota</taxon>
        <taxon>Actinomycetes</taxon>
        <taxon>Micrococcales</taxon>
        <taxon>Micrococcaceae</taxon>
        <taxon>Paeniglutamicibacter</taxon>
    </lineage>
</organism>
<dbReference type="PANTHER" id="PTHR43827">
    <property type="entry name" value="2,5-DIKETO-D-GLUCONIC ACID REDUCTASE"/>
    <property type="match status" value="1"/>
</dbReference>
<dbReference type="EC" id="1.1.1.346" evidence="5"/>
<proteinExistence type="inferred from homology"/>
<dbReference type="SUPFAM" id="SSF51430">
    <property type="entry name" value="NAD(P)-linked oxidoreductase"/>
    <property type="match status" value="1"/>
</dbReference>
<sequence>MSISTTTVPTITLNDGTSMPQLGYGVFQIPEAQTTAAVSTALETGYRSIDTAAIYGNESGVGRALADSGIPREELFVTTKLWLADLGRETTRDGLAASLDKLGLDHVDLYLIHWPGTDTEAYLESWQVLEELRAAGLSRSIGVSNFLPEQLERIIELGGTVPAVNQVELHPFLQNRETAAVNRAHGIATEAWSPLAQGAVLDDPAVLAAAAVHGVTPAQVVLRWHLQQGNVVIPKSVTASRMASNLDLLGFDLDTDSIAALDALDRDGRTGPFPGTFNG</sequence>
<dbReference type="InterPro" id="IPR020471">
    <property type="entry name" value="AKR"/>
</dbReference>
<keyword evidence="2" id="KW-0521">NADP</keyword>